<reference evidence="4" key="1">
    <citation type="journal article" date="2017" name="Genome Biol. Evol.">
        <title>The complete genome sequence of the phytopathogenic fungus Sclerotinia sclerotiorum reveals insights into the genome architecture of broad host range pathogens.</title>
        <authorList>
            <person name="Derbyshire M."/>
            <person name="Denton-Giles M."/>
            <person name="Hegedus D."/>
            <person name="Seifbarghy S."/>
            <person name="Rollins J."/>
            <person name="van Kan J."/>
            <person name="Seidl M.F."/>
            <person name="Faino L."/>
            <person name="Mbengue M."/>
            <person name="Navaud O."/>
            <person name="Raffaele S."/>
            <person name="Hammond-Kosack K."/>
            <person name="Heard S."/>
            <person name="Oliver R."/>
        </authorList>
    </citation>
    <scope>NUCLEOTIDE SEQUENCE [LARGE SCALE GENOMIC DNA]</scope>
    <source>
        <strain evidence="4">ATCC 18683 / 1980 / Ss-1</strain>
    </source>
</reference>
<feature type="region of interest" description="Disordered" evidence="2">
    <location>
        <begin position="186"/>
        <end position="212"/>
    </location>
</feature>
<evidence type="ECO:0000256" key="2">
    <source>
        <dbReference type="SAM" id="MobiDB-lite"/>
    </source>
</evidence>
<keyword evidence="1" id="KW-0175">Coiled coil</keyword>
<accession>A0A1D9QIW5</accession>
<gene>
    <name evidence="3" type="ORF">sscle_13g096440</name>
</gene>
<dbReference type="Proteomes" id="UP000177798">
    <property type="component" value="Chromosome 13"/>
</dbReference>
<dbReference type="EMBL" id="CP017826">
    <property type="protein sequence ID" value="APA14874.1"/>
    <property type="molecule type" value="Genomic_DNA"/>
</dbReference>
<feature type="compositionally biased region" description="Basic and acidic residues" evidence="2">
    <location>
        <begin position="193"/>
        <end position="212"/>
    </location>
</feature>
<evidence type="ECO:0000313" key="3">
    <source>
        <dbReference type="EMBL" id="APA14874.1"/>
    </source>
</evidence>
<sequence length="258" mass="30068">MRKCHTCSFEPPASIVDSKETSRRAPLTARYPEIFIYMGRNGVPNSALALTKDMFRNMNEIFRLEGQVNDHRKDIDRVDEKYERVILALKERNRLLPSSGTTRESDREAKLEELKYLSDVSSRIQDQKRELQEVLEREDNELSEQRKVLFGRFRDVLEDRNLLDTAGRDARPNEFYRMPAAKLTSRYEGSRAGSEEAQERAGKKPRGAVDHMKKKWDIGCKKRIKNSIIGNTTMKTSTQIMHVRSRMEQWNLREASSI</sequence>
<dbReference type="VEuPathDB" id="FungiDB:sscle_13g096440"/>
<feature type="coiled-coil region" evidence="1">
    <location>
        <begin position="117"/>
        <end position="148"/>
    </location>
</feature>
<evidence type="ECO:0000256" key="1">
    <source>
        <dbReference type="SAM" id="Coils"/>
    </source>
</evidence>
<name>A0A1D9QIW5_SCLS1</name>
<organism evidence="3 4">
    <name type="scientific">Sclerotinia sclerotiorum (strain ATCC 18683 / 1980 / Ss-1)</name>
    <name type="common">White mold</name>
    <name type="synonym">Whetzelinia sclerotiorum</name>
    <dbReference type="NCBI Taxonomy" id="665079"/>
    <lineage>
        <taxon>Eukaryota</taxon>
        <taxon>Fungi</taxon>
        <taxon>Dikarya</taxon>
        <taxon>Ascomycota</taxon>
        <taxon>Pezizomycotina</taxon>
        <taxon>Leotiomycetes</taxon>
        <taxon>Helotiales</taxon>
        <taxon>Sclerotiniaceae</taxon>
        <taxon>Sclerotinia</taxon>
    </lineage>
</organism>
<dbReference type="OrthoDB" id="5391053at2759"/>
<evidence type="ECO:0000313" key="4">
    <source>
        <dbReference type="Proteomes" id="UP000177798"/>
    </source>
</evidence>
<dbReference type="AlphaFoldDB" id="A0A1D9QIW5"/>
<protein>
    <submittedName>
        <fullName evidence="3">Uncharacterized protein</fullName>
    </submittedName>
</protein>
<proteinExistence type="predicted"/>